<dbReference type="EMBL" id="FWXO01000002">
    <property type="protein sequence ID" value="SMC54762.1"/>
    <property type="molecule type" value="Genomic_DNA"/>
</dbReference>
<dbReference type="Proteomes" id="UP000192360">
    <property type="component" value="Unassembled WGS sequence"/>
</dbReference>
<reference evidence="1 2" key="1">
    <citation type="submission" date="2017-04" db="EMBL/GenBank/DDBJ databases">
        <authorList>
            <person name="Afonso C.L."/>
            <person name="Miller P.J."/>
            <person name="Scott M.A."/>
            <person name="Spackman E."/>
            <person name="Goraichik I."/>
            <person name="Dimitrov K.M."/>
            <person name="Suarez D.L."/>
            <person name="Swayne D.E."/>
        </authorList>
    </citation>
    <scope>NUCLEOTIDE SEQUENCE [LARGE SCALE GENOMIC DNA]</scope>
    <source>
        <strain evidence="1 2">DSM 21164</strain>
    </source>
</reference>
<dbReference type="InterPro" id="IPR011051">
    <property type="entry name" value="RmlC_Cupin_sf"/>
</dbReference>
<dbReference type="InterPro" id="IPR014710">
    <property type="entry name" value="RmlC-like_jellyroll"/>
</dbReference>
<gene>
    <name evidence="1" type="ORF">SAMN05660703_1737</name>
</gene>
<name>A0A1W2A2S2_9FLAO</name>
<protein>
    <submittedName>
        <fullName evidence="1">dTDP-4-dehydrorhamnose 3,5-epimerase</fullName>
    </submittedName>
</protein>
<evidence type="ECO:0000313" key="2">
    <source>
        <dbReference type="Proteomes" id="UP000192360"/>
    </source>
</evidence>
<dbReference type="SUPFAM" id="SSF51182">
    <property type="entry name" value="RmlC-like cupins"/>
    <property type="match status" value="1"/>
</dbReference>
<dbReference type="AlphaFoldDB" id="A0A1W2A2S2"/>
<dbReference type="Gene3D" id="2.60.120.10">
    <property type="entry name" value="Jelly Rolls"/>
    <property type="match status" value="1"/>
</dbReference>
<organism evidence="1 2">
    <name type="scientific">Cellulophaga tyrosinoxydans</name>
    <dbReference type="NCBI Taxonomy" id="504486"/>
    <lineage>
        <taxon>Bacteria</taxon>
        <taxon>Pseudomonadati</taxon>
        <taxon>Bacteroidota</taxon>
        <taxon>Flavobacteriia</taxon>
        <taxon>Flavobacteriales</taxon>
        <taxon>Flavobacteriaceae</taxon>
        <taxon>Cellulophaga</taxon>
    </lineage>
</organism>
<keyword evidence="2" id="KW-1185">Reference proteome</keyword>
<sequence length="144" mass="16288">MAVSKFKGAIHSDERGKLIFFNEFSMEPIKRFYEIRPSSTETIRAWQGHLIETKWFYCTAGSFVMNLLPLTENGQPNTSLKIEQYYLTSDEPLVLKVPGGYASGFRAMENNAKLLVFSDVSLGASKNDDFRFPENAVGADWGEM</sequence>
<evidence type="ECO:0000313" key="1">
    <source>
        <dbReference type="EMBL" id="SMC54762.1"/>
    </source>
</evidence>
<accession>A0A1W2A2S2</accession>
<dbReference type="STRING" id="504486.SAMN05660703_1737"/>
<proteinExistence type="predicted"/>